<dbReference type="InterPro" id="IPR012332">
    <property type="entry name" value="Autotransporter_pectin_lyase_C"/>
</dbReference>
<dbReference type="SUPFAM" id="SSF51126">
    <property type="entry name" value="Pectin lyase-like"/>
    <property type="match status" value="1"/>
</dbReference>
<organism evidence="2 3">
    <name type="scientific">Megasphaera vaginalis</name>
    <name type="common">ex Srinivasan et al. 2021</name>
    <dbReference type="NCBI Taxonomy" id="1111454"/>
    <lineage>
        <taxon>Bacteria</taxon>
        <taxon>Bacillati</taxon>
        <taxon>Bacillota</taxon>
        <taxon>Negativicutes</taxon>
        <taxon>Veillonellales</taxon>
        <taxon>Veillonellaceae</taxon>
        <taxon>Megasphaera</taxon>
    </lineage>
</organism>
<evidence type="ECO:0000313" key="2">
    <source>
        <dbReference type="EMBL" id="ERT62293.1"/>
    </source>
</evidence>
<dbReference type="STRING" id="1111454.HMPREF1250_0554"/>
<dbReference type="OrthoDB" id="355208at2"/>
<comment type="caution">
    <text evidence="2">The sequence shown here is derived from an EMBL/GenBank/DDBJ whole genome shotgun (WGS) entry which is preliminary data.</text>
</comment>
<evidence type="ECO:0000313" key="3">
    <source>
        <dbReference type="Proteomes" id="UP000017090"/>
    </source>
</evidence>
<dbReference type="EMBL" id="AWXA01000006">
    <property type="protein sequence ID" value="ERT62293.1"/>
    <property type="molecule type" value="Genomic_DNA"/>
</dbReference>
<accession>U7UUZ8</accession>
<dbReference type="AlphaFoldDB" id="U7UUZ8"/>
<dbReference type="Proteomes" id="UP000017090">
    <property type="component" value="Unassembled WGS sequence"/>
</dbReference>
<keyword evidence="3" id="KW-1185">Reference proteome</keyword>
<dbReference type="RefSeq" id="WP_023052751.1">
    <property type="nucleotide sequence ID" value="NZ_AWXA01000006.1"/>
</dbReference>
<dbReference type="Gene3D" id="2.160.20.20">
    <property type="match status" value="1"/>
</dbReference>
<dbReference type="InterPro" id="IPR011050">
    <property type="entry name" value="Pectin_lyase_fold/virulence"/>
</dbReference>
<evidence type="ECO:0008006" key="4">
    <source>
        <dbReference type="Google" id="ProtNLM"/>
    </source>
</evidence>
<gene>
    <name evidence="2" type="ORF">HMPREF1250_0554</name>
</gene>
<evidence type="ECO:0000256" key="1">
    <source>
        <dbReference type="SAM" id="SignalP"/>
    </source>
</evidence>
<keyword evidence="1" id="KW-0732">Signal</keyword>
<feature type="signal peptide" evidence="1">
    <location>
        <begin position="1"/>
        <end position="26"/>
    </location>
</feature>
<reference evidence="2 3" key="1">
    <citation type="submission" date="2013-09" db="EMBL/GenBank/DDBJ databases">
        <authorList>
            <person name="Durkin A.S."/>
            <person name="Haft D.R."/>
            <person name="McCorrison J."/>
            <person name="Torralba M."/>
            <person name="Gillis M."/>
            <person name="Haft D.H."/>
            <person name="Methe B."/>
            <person name="Sutton G."/>
            <person name="Nelson K.E."/>
        </authorList>
    </citation>
    <scope>NUCLEOTIDE SEQUENCE [LARGE SCALE GENOMIC DNA]</scope>
    <source>
        <strain evidence="2 3">BV3C16-1</strain>
    </source>
</reference>
<feature type="chain" id="PRO_5004688350" description="Organic solvent tolerance-like N-terminal domain-containing protein" evidence="1">
    <location>
        <begin position="27"/>
        <end position="438"/>
    </location>
</feature>
<name>U7UUZ8_9FIRM</name>
<dbReference type="PATRIC" id="fig|1111454.3.peg.219"/>
<sequence length="438" mass="44948">MMNKQRYLVAVLAALTVIGTALPGFAAEGGGLSDRIKAVLAGYDARNGAGKEETGKDGKKDVPAELFVLPEKTVDNMKATWLMDGATVARSDRTIHAFAMDRSVVLAKHGAAVVLERLKIDKGGDTTSEEGGRHNGQNAAVLAVESKVKLDGSSVSSAATGAAAVAVVGTDGNVTVRRSRLSTAGKDSPAVAVLPAAAAELTDSDLVTRGRQSACLYSAGSVTVAGTKGFAAAGPIAVLKDGGRISLEDSSFSGTAEGVMLGGPAADGGEASFEAKHTRLENTGAAPLFRVGNMTGHIYLENTVLLSAAPAVVAVCDGGALMLATAKQSWSGNVVADKTSTVMVSLQDGAVWTGTMNGTAEAEKADINLDRSSQWILTGPSHVTVLSDADRSLQNIRSGGYDLYYDRQAAGNDWLHGRTLDLPGGGQLLPQPVRDAVT</sequence>
<protein>
    <recommendedName>
        <fullName evidence="4">Organic solvent tolerance-like N-terminal domain-containing protein</fullName>
    </recommendedName>
</protein>
<proteinExistence type="predicted"/>
<dbReference type="eggNOG" id="COG5434">
    <property type="taxonomic scope" value="Bacteria"/>
</dbReference>